<dbReference type="Proteomes" id="UP000008332">
    <property type="component" value="Plasmid unnamed1"/>
</dbReference>
<evidence type="ECO:0000313" key="2">
    <source>
        <dbReference type="Proteomes" id="UP000008332"/>
    </source>
</evidence>
<keyword evidence="2" id="KW-1185">Reference proteome</keyword>
<name>Q21QF8_ALBFT</name>
<dbReference type="KEGG" id="rfr:Rfer_4301"/>
<dbReference type="EMBL" id="CP000268">
    <property type="protein sequence ID" value="ABD71987.1"/>
    <property type="molecule type" value="Genomic_DNA"/>
</dbReference>
<keyword evidence="1" id="KW-0614">Plasmid</keyword>
<geneLocation type="plasmid" evidence="2">
    <name>pDSM15236</name>
</geneLocation>
<dbReference type="AlphaFoldDB" id="Q21QF8"/>
<dbReference type="RefSeq" id="WP_011458752.1">
    <property type="nucleotide sequence ID" value="NC_007901.1"/>
</dbReference>
<dbReference type="HOGENOM" id="CLU_1676485_0_0_4"/>
<proteinExistence type="predicted"/>
<accession>Q21QF8</accession>
<sequence>MRASPMSDEQTKRVTLGVLRRIHGAMASIEACRLSGEPQADHPSIEAMTADYQELVRMRAQICNGENLATTQHSRLFVMRELTIAGVNSLLPDADYILSEKAARFTCGTVSIRLSEANDGKSVICKMLPLGHEDDTVIAQCEAFYNSAREPCEAVPS</sequence>
<protein>
    <submittedName>
        <fullName evidence="1">Uncharacterized protein</fullName>
    </submittedName>
</protein>
<reference evidence="2" key="1">
    <citation type="submission" date="2006-02" db="EMBL/GenBank/DDBJ databases">
        <title>Complete sequence of plasmid 1 of Rhodoferax ferrireducens DSM 15236.</title>
        <authorList>
            <person name="Copeland A."/>
            <person name="Lucas S."/>
            <person name="Lapidus A."/>
            <person name="Barry K."/>
            <person name="Detter J.C."/>
            <person name="Glavina del Rio T."/>
            <person name="Hammon N."/>
            <person name="Israni S."/>
            <person name="Pitluck S."/>
            <person name="Brettin T."/>
            <person name="Bruce D."/>
            <person name="Han C."/>
            <person name="Tapia R."/>
            <person name="Gilna P."/>
            <person name="Kiss H."/>
            <person name="Schmutz J."/>
            <person name="Larimer F."/>
            <person name="Land M."/>
            <person name="Kyrpides N."/>
            <person name="Ivanova N."/>
            <person name="Richardson P."/>
        </authorList>
    </citation>
    <scope>NUCLEOTIDE SEQUENCE [LARGE SCALE GENOMIC DNA]</scope>
    <source>
        <strain evidence="2">ATCC BAA-621 / DSM 15236 / T118</strain>
        <plasmid evidence="2">Plasmid pDSM15236</plasmid>
    </source>
</reference>
<gene>
    <name evidence="1" type="ordered locus">Rfer_4301</name>
</gene>
<organism evidence="1 2">
    <name type="scientific">Albidiferax ferrireducens (strain ATCC BAA-621 / DSM 15236 / T118)</name>
    <name type="common">Rhodoferax ferrireducens</name>
    <dbReference type="NCBI Taxonomy" id="338969"/>
    <lineage>
        <taxon>Bacteria</taxon>
        <taxon>Pseudomonadati</taxon>
        <taxon>Pseudomonadota</taxon>
        <taxon>Betaproteobacteria</taxon>
        <taxon>Burkholderiales</taxon>
        <taxon>Comamonadaceae</taxon>
        <taxon>Rhodoferax</taxon>
    </lineage>
</organism>
<evidence type="ECO:0000313" key="1">
    <source>
        <dbReference type="EMBL" id="ABD71987.1"/>
    </source>
</evidence>